<dbReference type="Gene3D" id="2.40.160.200">
    <property type="entry name" value="LURP1-related"/>
    <property type="match status" value="1"/>
</dbReference>
<evidence type="ECO:0000313" key="2">
    <source>
        <dbReference type="EMBL" id="CAD1822046.1"/>
    </source>
</evidence>
<dbReference type="PANTHER" id="PTHR31087:SF58">
    <property type="entry name" value="OS07G0230700 PROTEIN"/>
    <property type="match status" value="1"/>
</dbReference>
<dbReference type="InterPro" id="IPR038595">
    <property type="entry name" value="LOR_sf"/>
</dbReference>
<name>A0A6V7NUN9_ANACO</name>
<organism evidence="2">
    <name type="scientific">Ananas comosus var. bracteatus</name>
    <name type="common">red pineapple</name>
    <dbReference type="NCBI Taxonomy" id="296719"/>
    <lineage>
        <taxon>Eukaryota</taxon>
        <taxon>Viridiplantae</taxon>
        <taxon>Streptophyta</taxon>
        <taxon>Embryophyta</taxon>
        <taxon>Tracheophyta</taxon>
        <taxon>Spermatophyta</taxon>
        <taxon>Magnoliopsida</taxon>
        <taxon>Liliopsida</taxon>
        <taxon>Poales</taxon>
        <taxon>Bromeliaceae</taxon>
        <taxon>Bromelioideae</taxon>
        <taxon>Ananas</taxon>
    </lineage>
</organism>
<dbReference type="InterPro" id="IPR007612">
    <property type="entry name" value="LOR"/>
</dbReference>
<comment type="similarity">
    <text evidence="1">Belongs to the LOR family.</text>
</comment>
<dbReference type="InterPro" id="IPR025659">
    <property type="entry name" value="Tubby-like_C"/>
</dbReference>
<evidence type="ECO:0008006" key="3">
    <source>
        <dbReference type="Google" id="ProtNLM"/>
    </source>
</evidence>
<dbReference type="SUPFAM" id="SSF54518">
    <property type="entry name" value="Tubby C-terminal domain-like"/>
    <property type="match status" value="1"/>
</dbReference>
<dbReference type="PANTHER" id="PTHR31087">
    <property type="match status" value="1"/>
</dbReference>
<dbReference type="AlphaFoldDB" id="A0A6V7NUN9"/>
<gene>
    <name evidence="2" type="ORF">CB5_LOCUS5257</name>
</gene>
<protein>
    <recommendedName>
        <fullName evidence="3">Protein LURP-one-related 15-like</fullName>
    </recommendedName>
</protein>
<accession>A0A6V7NUN9</accession>
<dbReference type="EMBL" id="LR862142">
    <property type="protein sequence ID" value="CAD1822046.1"/>
    <property type="molecule type" value="Genomic_DNA"/>
</dbReference>
<reference evidence="2" key="1">
    <citation type="submission" date="2020-07" db="EMBL/GenBank/DDBJ databases">
        <authorList>
            <person name="Lin J."/>
        </authorList>
    </citation>
    <scope>NUCLEOTIDE SEQUENCE</scope>
</reference>
<dbReference type="Pfam" id="PF04525">
    <property type="entry name" value="LOR"/>
    <property type="match status" value="1"/>
</dbReference>
<evidence type="ECO:0000256" key="1">
    <source>
        <dbReference type="ARBA" id="ARBA00005437"/>
    </source>
</evidence>
<sequence length="223" mass="24460">MRTASSLTLQVTPFSPFKPREEDGGAVNGPVAVVGLEFCAPYAVPLTVTKKALSLTDGDFVVMDGNGAVLLKVKGVFFAFRERRLLLDAAGNRLLSMQAKILSIHDRWKVFRGDSSSEKDLLFSVKKSALIQFKTELDVFLAANTSELVCDFKVKGSYFERSVAIYLGSSDTVIAQVSRQYTVKNVLLGRDTFGVTVYPNVDYVFIAALIVILDEINREGSDS</sequence>
<proteinExistence type="inferred from homology"/>